<dbReference type="InterPro" id="IPR045854">
    <property type="entry name" value="NO2/SO3_Rdtase_4Fe4S_sf"/>
</dbReference>
<keyword evidence="10" id="KW-1185">Reference proteome</keyword>
<organism evidence="9 10">
    <name type="scientific">Faucicola osloensis</name>
    <name type="common">Moraxella osloensis</name>
    <dbReference type="NCBI Taxonomy" id="34062"/>
    <lineage>
        <taxon>Bacteria</taxon>
        <taxon>Pseudomonadati</taxon>
        <taxon>Pseudomonadota</taxon>
        <taxon>Gammaproteobacteria</taxon>
        <taxon>Moraxellales</taxon>
        <taxon>Moraxellaceae</taxon>
        <taxon>Faucicola</taxon>
    </lineage>
</organism>
<protein>
    <submittedName>
        <fullName evidence="9">Sulfite reductase [ferredoxin]</fullName>
        <ecNumber evidence="9">1.8.7.1</ecNumber>
    </submittedName>
</protein>
<proteinExistence type="predicted"/>
<feature type="domain" description="Nitrite/sulphite reductase 4Fe-4S" evidence="7">
    <location>
        <begin position="416"/>
        <end position="562"/>
    </location>
</feature>
<dbReference type="Proteomes" id="UP000255230">
    <property type="component" value="Unassembled WGS sequence"/>
</dbReference>
<gene>
    <name evidence="9" type="primary">sir</name>
    <name evidence="9" type="ORF">NCTC10465_01141</name>
</gene>
<dbReference type="GO" id="GO:0046872">
    <property type="term" value="F:metal ion binding"/>
    <property type="evidence" value="ECO:0007669"/>
    <property type="project" value="UniProtKB-KW"/>
</dbReference>
<feature type="domain" description="Nitrite/Sulfite reductase ferredoxin-like" evidence="8">
    <location>
        <begin position="53"/>
        <end position="110"/>
    </location>
</feature>
<keyword evidence="1" id="KW-0004">4Fe-4S</keyword>
<accession>A0A378QDR2</accession>
<keyword evidence="3" id="KW-0479">Metal-binding</keyword>
<feature type="domain" description="Nitrite/sulphite reductase 4Fe-4S" evidence="7">
    <location>
        <begin position="119"/>
        <end position="273"/>
    </location>
</feature>
<dbReference type="InterPro" id="IPR006067">
    <property type="entry name" value="NO2/SO3_Rdtase_4Fe4S_dom"/>
</dbReference>
<dbReference type="GO" id="GO:0051539">
    <property type="term" value="F:4 iron, 4 sulfur cluster binding"/>
    <property type="evidence" value="ECO:0007669"/>
    <property type="project" value="UniProtKB-KW"/>
</dbReference>
<dbReference type="InterPro" id="IPR005117">
    <property type="entry name" value="NiRdtase/SiRdtase_haem-b_fer"/>
</dbReference>
<keyword evidence="5" id="KW-0408">Iron</keyword>
<evidence type="ECO:0000256" key="5">
    <source>
        <dbReference type="ARBA" id="ARBA00023004"/>
    </source>
</evidence>
<dbReference type="EMBL" id="UGPY01000001">
    <property type="protein sequence ID" value="STY97357.1"/>
    <property type="molecule type" value="Genomic_DNA"/>
</dbReference>
<dbReference type="PRINTS" id="PR00397">
    <property type="entry name" value="SIROHAEM"/>
</dbReference>
<keyword evidence="4 9" id="KW-0560">Oxidoreductase</keyword>
<dbReference type="Pfam" id="PF03460">
    <property type="entry name" value="NIR_SIR_ferr"/>
    <property type="match status" value="2"/>
</dbReference>
<evidence type="ECO:0000259" key="7">
    <source>
        <dbReference type="Pfam" id="PF01077"/>
    </source>
</evidence>
<evidence type="ECO:0000256" key="6">
    <source>
        <dbReference type="ARBA" id="ARBA00023014"/>
    </source>
</evidence>
<evidence type="ECO:0000256" key="4">
    <source>
        <dbReference type="ARBA" id="ARBA00023002"/>
    </source>
</evidence>
<dbReference type="PANTHER" id="PTHR32439">
    <property type="entry name" value="FERREDOXIN--NITRITE REDUCTASE, CHLOROPLASTIC"/>
    <property type="match status" value="1"/>
</dbReference>
<dbReference type="GO" id="GO:0020037">
    <property type="term" value="F:heme binding"/>
    <property type="evidence" value="ECO:0007669"/>
    <property type="project" value="InterPro"/>
</dbReference>
<evidence type="ECO:0000256" key="1">
    <source>
        <dbReference type="ARBA" id="ARBA00022485"/>
    </source>
</evidence>
<reference evidence="9 10" key="1">
    <citation type="submission" date="2018-06" db="EMBL/GenBank/DDBJ databases">
        <authorList>
            <consortium name="Pathogen Informatics"/>
            <person name="Doyle S."/>
        </authorList>
    </citation>
    <scope>NUCLEOTIDE SEQUENCE [LARGE SCALE GENOMIC DNA]</scope>
    <source>
        <strain evidence="9 10">NCTC10465</strain>
    </source>
</reference>
<dbReference type="SUPFAM" id="SSF56014">
    <property type="entry name" value="Nitrite and sulphite reductase 4Fe-4S domain-like"/>
    <property type="match status" value="2"/>
</dbReference>
<dbReference type="EC" id="1.8.7.1" evidence="9"/>
<dbReference type="SUPFAM" id="SSF55124">
    <property type="entry name" value="Nitrite/Sulfite reductase N-terminal domain-like"/>
    <property type="match status" value="2"/>
</dbReference>
<evidence type="ECO:0000256" key="3">
    <source>
        <dbReference type="ARBA" id="ARBA00022723"/>
    </source>
</evidence>
<evidence type="ECO:0000256" key="2">
    <source>
        <dbReference type="ARBA" id="ARBA00022617"/>
    </source>
</evidence>
<dbReference type="InterPro" id="IPR036136">
    <property type="entry name" value="Nit/Sulf_reduc_fer-like_dom_sf"/>
</dbReference>
<dbReference type="Gene3D" id="3.30.413.10">
    <property type="entry name" value="Sulfite Reductase Hemoprotein, domain 1"/>
    <property type="match status" value="2"/>
</dbReference>
<evidence type="ECO:0000313" key="9">
    <source>
        <dbReference type="EMBL" id="STY97357.1"/>
    </source>
</evidence>
<evidence type="ECO:0000313" key="10">
    <source>
        <dbReference type="Proteomes" id="UP000255230"/>
    </source>
</evidence>
<dbReference type="GO" id="GO:0050311">
    <property type="term" value="F:sulfite reductase (ferredoxin) activity"/>
    <property type="evidence" value="ECO:0007669"/>
    <property type="project" value="UniProtKB-EC"/>
</dbReference>
<dbReference type="InterPro" id="IPR006066">
    <property type="entry name" value="NO2/SO3_Rdtase_FeS/sirohaem_BS"/>
</dbReference>
<dbReference type="GeneID" id="35778280"/>
<dbReference type="InterPro" id="IPR051329">
    <property type="entry name" value="NIR_SIR_4Fe-4S"/>
</dbReference>
<keyword evidence="2" id="KW-0349">Heme</keyword>
<keyword evidence="6" id="KW-0411">Iron-sulfur</keyword>
<sequence length="569" mass="64770">MYKYNAIDQQLVDDRVEQFRDQTRRFLAGELSEEAYLPLRLMNGLYIQRHAPMLRVAIPYGLLATYQLRKLADISEKYDRGYGHITTRTNMQFNWPKLEEVPDILAELASVQMHAIQTSGNCIRNTTTDQFAGVTADEIADPRPYCEIIRQWSTFHPEFTYLPRKFKIAVIGTREDRAATQLHDIGLHVVKNDAGDIGFEVIVGGGLGRTPVIGKVIRPFLPERHLLSYLDAILRIYNQYGRRDNKYKARIKILVESMGAEAFSRIVEEDWEKYNKDGALTLTAEQIEHAKTYFPPPAYQTFTQQQLQASQDKLSAQFEDSEFVRWFNQNTREHKVKGYQVVIISLKHFMQDTGDITATQMRVVADLADKYSFGEVRGTHHQNLVLTDVKLEDVYEVYQVLKQYDLARPNIGLLTDIISCPGFDYCSLANASTLNIVNQVNQYFQDADFVHDIGEIRLNMSGCMNACAHHHVADIGILGVDKKGEHWYQISLGGRSGQNAKLGDILGKAVPVDAVAATVDDILQVYLKYRQAADTDFGSETFAEVVDRIGIEPFKEYVYRDKSEQPVEG</sequence>
<dbReference type="RefSeq" id="WP_062330591.1">
    <property type="nucleotide sequence ID" value="NZ_CBCRZU010000035.1"/>
</dbReference>
<dbReference type="Gene3D" id="3.90.480.10">
    <property type="entry name" value="Sulfite Reductase Hemoprotein,Domain 2"/>
    <property type="match status" value="1"/>
</dbReference>
<name>A0A378QDR2_FAUOS</name>
<dbReference type="PANTHER" id="PTHR32439:SF9">
    <property type="entry name" value="BLR3264 PROTEIN"/>
    <property type="match status" value="1"/>
</dbReference>
<dbReference type="PROSITE" id="PS00365">
    <property type="entry name" value="NIR_SIR"/>
    <property type="match status" value="1"/>
</dbReference>
<dbReference type="KEGG" id="mos:AXE82_01660"/>
<dbReference type="AlphaFoldDB" id="A0A378QDR2"/>
<feature type="domain" description="Nitrite/Sulfite reductase ferredoxin-like" evidence="8">
    <location>
        <begin position="354"/>
        <end position="403"/>
    </location>
</feature>
<evidence type="ECO:0000259" key="8">
    <source>
        <dbReference type="Pfam" id="PF03460"/>
    </source>
</evidence>
<dbReference type="Pfam" id="PF01077">
    <property type="entry name" value="NIR_SIR"/>
    <property type="match status" value="2"/>
</dbReference>